<name>A0AAN6JHY7_9BASI</name>
<comment type="caution">
    <text evidence="2">The sequence shown here is derived from an EMBL/GenBank/DDBJ whole genome shotgun (WGS) entry which is preliminary data.</text>
</comment>
<gene>
    <name evidence="2" type="ORF">OC842_006146</name>
</gene>
<feature type="region of interest" description="Disordered" evidence="1">
    <location>
        <begin position="217"/>
        <end position="258"/>
    </location>
</feature>
<dbReference type="AlphaFoldDB" id="A0AAN6JHY7"/>
<evidence type="ECO:0000313" key="3">
    <source>
        <dbReference type="Proteomes" id="UP001176521"/>
    </source>
</evidence>
<sequence length="402" mass="41890">MADDCQLVEVPKYLLIDLIDSGCAQGPETADKFHKTITTLSALINAKGSSAPTTPAIGTTVSGAAAAPYRQTPWPLTSTPASAALHTAVSGAAGARGFSHQWPLPYGPVTPSRRPQAPQSGPLFAPFTIEHCSGGPTIGNVEGLSAPATTGSDQTGEEAPWDHILEDLYPLCSALPAASAPPAPPTIPACPAPPAPSVPSAPAPLPALSASSSASASPRLAVPSAPQPPSLAAHDADSSTDTLIGEGGAVPEAGNSAQEKCIDESPLLTAEMPPEAKGFAPVVKALQENPLGLSPAVFIKTVNKAFNVKVPAEQQQLQFDWQATVQGTIAAYVKAISPWVCIVDNFDPESPPHEALIRLQDVTRPYFQVAQPIRLWKANLSRIIFEQVHGRALKRKRQLDTV</sequence>
<protein>
    <submittedName>
        <fullName evidence="2">Uncharacterized protein</fullName>
    </submittedName>
</protein>
<dbReference type="Proteomes" id="UP001176521">
    <property type="component" value="Unassembled WGS sequence"/>
</dbReference>
<keyword evidence="3" id="KW-1185">Reference proteome</keyword>
<accession>A0AAN6JHY7</accession>
<evidence type="ECO:0000256" key="1">
    <source>
        <dbReference type="SAM" id="MobiDB-lite"/>
    </source>
</evidence>
<evidence type="ECO:0000313" key="2">
    <source>
        <dbReference type="EMBL" id="KAK0523442.1"/>
    </source>
</evidence>
<organism evidence="2 3">
    <name type="scientific">Tilletia horrida</name>
    <dbReference type="NCBI Taxonomy" id="155126"/>
    <lineage>
        <taxon>Eukaryota</taxon>
        <taxon>Fungi</taxon>
        <taxon>Dikarya</taxon>
        <taxon>Basidiomycota</taxon>
        <taxon>Ustilaginomycotina</taxon>
        <taxon>Exobasidiomycetes</taxon>
        <taxon>Tilletiales</taxon>
        <taxon>Tilletiaceae</taxon>
        <taxon>Tilletia</taxon>
    </lineage>
</organism>
<reference evidence="2" key="1">
    <citation type="journal article" date="2023" name="PhytoFront">
        <title>Draft Genome Resources of Seven Strains of Tilletia horrida, Causal Agent of Kernel Smut of Rice.</title>
        <authorList>
            <person name="Khanal S."/>
            <person name="Antony Babu S."/>
            <person name="Zhou X.G."/>
        </authorList>
    </citation>
    <scope>NUCLEOTIDE SEQUENCE</scope>
    <source>
        <strain evidence="2">TX3</strain>
    </source>
</reference>
<dbReference type="EMBL" id="JAPDMQ010000514">
    <property type="protein sequence ID" value="KAK0523442.1"/>
    <property type="molecule type" value="Genomic_DNA"/>
</dbReference>
<proteinExistence type="predicted"/>